<evidence type="ECO:0000256" key="8">
    <source>
        <dbReference type="SAM" id="MobiDB-lite"/>
    </source>
</evidence>
<keyword evidence="6" id="KW-0137">Centromere</keyword>
<dbReference type="Proteomes" id="UP001187682">
    <property type="component" value="Unassembled WGS sequence"/>
</dbReference>
<dbReference type="EMBL" id="ONZQ02000003">
    <property type="protein sequence ID" value="SPO00040.1"/>
    <property type="molecule type" value="Genomic_DNA"/>
</dbReference>
<feature type="region of interest" description="Disordered" evidence="8">
    <location>
        <begin position="291"/>
        <end position="317"/>
    </location>
</feature>
<evidence type="ECO:0000313" key="9">
    <source>
        <dbReference type="EMBL" id="SPO00040.1"/>
    </source>
</evidence>
<protein>
    <recommendedName>
        <fullName evidence="11">Cenp-O kinetochore centromere component</fullName>
    </recommendedName>
</protein>
<evidence type="ECO:0000256" key="5">
    <source>
        <dbReference type="ARBA" id="ARBA00023242"/>
    </source>
</evidence>
<evidence type="ECO:0000256" key="2">
    <source>
        <dbReference type="ARBA" id="ARBA00004584"/>
    </source>
</evidence>
<keyword evidence="5" id="KW-0539">Nucleus</keyword>
<gene>
    <name evidence="9" type="ORF">DNG_02892</name>
</gene>
<comment type="subcellular location">
    <subcellularLocation>
        <location evidence="2">Chromosome</location>
        <location evidence="2">Centromere</location>
    </subcellularLocation>
    <subcellularLocation>
        <location evidence="1">Nucleus</location>
    </subcellularLocation>
</comment>
<keyword evidence="10" id="KW-1185">Reference proteome</keyword>
<evidence type="ECO:0000256" key="4">
    <source>
        <dbReference type="ARBA" id="ARBA00022454"/>
    </source>
</evidence>
<comment type="caution">
    <text evidence="9">The sequence shown here is derived from an EMBL/GenBank/DDBJ whole genome shotgun (WGS) entry which is preliminary data.</text>
</comment>
<reference evidence="9" key="1">
    <citation type="submission" date="2018-03" db="EMBL/GenBank/DDBJ databases">
        <authorList>
            <person name="Guldener U."/>
        </authorList>
    </citation>
    <scope>NUCLEOTIDE SEQUENCE</scope>
</reference>
<evidence type="ECO:0000256" key="1">
    <source>
        <dbReference type="ARBA" id="ARBA00004123"/>
    </source>
</evidence>
<evidence type="ECO:0000256" key="3">
    <source>
        <dbReference type="ARBA" id="ARBA00007321"/>
    </source>
</evidence>
<name>A0AAE8MVZ2_9PEZI</name>
<dbReference type="GO" id="GO:0005634">
    <property type="term" value="C:nucleus"/>
    <property type="evidence" value="ECO:0007669"/>
    <property type="project" value="UniProtKB-SubCell"/>
</dbReference>
<dbReference type="InterPro" id="IPR018464">
    <property type="entry name" value="CENP-O"/>
</dbReference>
<dbReference type="Pfam" id="PF09496">
    <property type="entry name" value="CENP-O"/>
    <property type="match status" value="1"/>
</dbReference>
<evidence type="ECO:0008006" key="11">
    <source>
        <dbReference type="Google" id="ProtNLM"/>
    </source>
</evidence>
<proteinExistence type="inferred from homology"/>
<accession>A0AAE8MVZ2</accession>
<keyword evidence="7" id="KW-0175">Coiled coil</keyword>
<organism evidence="9 10">
    <name type="scientific">Cephalotrichum gorgonifer</name>
    <dbReference type="NCBI Taxonomy" id="2041049"/>
    <lineage>
        <taxon>Eukaryota</taxon>
        <taxon>Fungi</taxon>
        <taxon>Dikarya</taxon>
        <taxon>Ascomycota</taxon>
        <taxon>Pezizomycotina</taxon>
        <taxon>Sordariomycetes</taxon>
        <taxon>Hypocreomycetidae</taxon>
        <taxon>Microascales</taxon>
        <taxon>Microascaceae</taxon>
        <taxon>Cephalotrichum</taxon>
    </lineage>
</organism>
<comment type="similarity">
    <text evidence="3">Belongs to the CENP-O/MCM21 family.</text>
</comment>
<evidence type="ECO:0000256" key="7">
    <source>
        <dbReference type="SAM" id="Coils"/>
    </source>
</evidence>
<dbReference type="PANTHER" id="PTHR14582:SF1">
    <property type="entry name" value="CENTROMERE PROTEIN O"/>
    <property type="match status" value="1"/>
</dbReference>
<evidence type="ECO:0000256" key="6">
    <source>
        <dbReference type="ARBA" id="ARBA00023328"/>
    </source>
</evidence>
<evidence type="ECO:0000313" key="10">
    <source>
        <dbReference type="Proteomes" id="UP001187682"/>
    </source>
</evidence>
<dbReference type="GO" id="GO:0031511">
    <property type="term" value="C:Mis6-Sim4 complex"/>
    <property type="evidence" value="ECO:0007669"/>
    <property type="project" value="TreeGrafter"/>
</dbReference>
<dbReference type="AlphaFoldDB" id="A0AAE8MVZ2"/>
<dbReference type="PANTHER" id="PTHR14582">
    <property type="entry name" value="INNER KINETOCHORE SUBUNIT MAL2"/>
    <property type="match status" value="1"/>
</dbReference>
<sequence length="317" mass="35501">MALESENREAKLQKLDEEIEEAEARVEALQYLLKVQVANTLATRYTDDDAQPRPDAHALQELCEVHEARDQQCVYRICAGVTAFKVRDPDPNAVDGGTVLGLRFEVMSKAQFCRPYFVMLNRPYPASKFLTVHKHTVPPCIPLSGLARRHLPPPPAADAIGGDKVRQDMSLFARCLRKEILRYHNRVGAIADIRRDIGITDGRASGEESWIVNVGAVDPEAKQVRLEWANGRSGRVVMDDDGVVRQVVVFGPEGRDRETMRALSEGNLRIEELAGKLTQLRQKEWQREIDLERHASVGGSEDGEPAGTPDEWQDETT</sequence>
<keyword evidence="4" id="KW-0158">Chromosome</keyword>
<feature type="coiled-coil region" evidence="7">
    <location>
        <begin position="5"/>
        <end position="39"/>
    </location>
</feature>